<gene>
    <name evidence="2" type="ORF">EVAR_15137_1</name>
</gene>
<dbReference type="EMBL" id="BGZK01000176">
    <property type="protein sequence ID" value="GBP26123.1"/>
    <property type="molecule type" value="Genomic_DNA"/>
</dbReference>
<dbReference type="Proteomes" id="UP000299102">
    <property type="component" value="Unassembled WGS sequence"/>
</dbReference>
<feature type="region of interest" description="Disordered" evidence="1">
    <location>
        <begin position="156"/>
        <end position="207"/>
    </location>
</feature>
<feature type="compositionally biased region" description="Basic and acidic residues" evidence="1">
    <location>
        <begin position="180"/>
        <end position="192"/>
    </location>
</feature>
<comment type="caution">
    <text evidence="2">The sequence shown here is derived from an EMBL/GenBank/DDBJ whole genome shotgun (WGS) entry which is preliminary data.</text>
</comment>
<sequence>MVVALHSEFNSSAYSCHCLYECRRCLRQRGSTEDFNWHSMMKLHLVALCIPGSVDSDVDVITSLTICCEDLPATAVIKISIEEEEVTPAARLVPAAPRPALAPLLLQEICWTNGPEQPETKGDSRLPRLQTTQETFSPQQDSNPKTHVRYEVAKTHQMARQPDKDRGPLSVMQECANSESSERLIRDNERSSTEMTMSLTRRSDRTSVMTPRRYRYTDNALKRQNISHKMSSRKNSSFRLHYPSLDSLHEPFAHGDEYTLETIRRVYSSYAPLLSVEGSVVQSPDSAHESFAPTLTFVESKNESTATVTEVTNEISDQIL</sequence>
<protein>
    <submittedName>
        <fullName evidence="2">Uncharacterized protein</fullName>
    </submittedName>
</protein>
<evidence type="ECO:0000256" key="1">
    <source>
        <dbReference type="SAM" id="MobiDB-lite"/>
    </source>
</evidence>
<evidence type="ECO:0000313" key="2">
    <source>
        <dbReference type="EMBL" id="GBP26123.1"/>
    </source>
</evidence>
<dbReference type="AlphaFoldDB" id="A0A4C1UI02"/>
<name>A0A4C1UI02_EUMVA</name>
<proteinExistence type="predicted"/>
<keyword evidence="3" id="KW-1185">Reference proteome</keyword>
<accession>A0A4C1UI02</accession>
<reference evidence="2 3" key="1">
    <citation type="journal article" date="2019" name="Commun. Biol.">
        <title>The bagworm genome reveals a unique fibroin gene that provides high tensile strength.</title>
        <authorList>
            <person name="Kono N."/>
            <person name="Nakamura H."/>
            <person name="Ohtoshi R."/>
            <person name="Tomita M."/>
            <person name="Numata K."/>
            <person name="Arakawa K."/>
        </authorList>
    </citation>
    <scope>NUCLEOTIDE SEQUENCE [LARGE SCALE GENOMIC DNA]</scope>
</reference>
<evidence type="ECO:0000313" key="3">
    <source>
        <dbReference type="Proteomes" id="UP000299102"/>
    </source>
</evidence>
<organism evidence="2 3">
    <name type="scientific">Eumeta variegata</name>
    <name type="common">Bagworm moth</name>
    <name type="synonym">Eumeta japonica</name>
    <dbReference type="NCBI Taxonomy" id="151549"/>
    <lineage>
        <taxon>Eukaryota</taxon>
        <taxon>Metazoa</taxon>
        <taxon>Ecdysozoa</taxon>
        <taxon>Arthropoda</taxon>
        <taxon>Hexapoda</taxon>
        <taxon>Insecta</taxon>
        <taxon>Pterygota</taxon>
        <taxon>Neoptera</taxon>
        <taxon>Endopterygota</taxon>
        <taxon>Lepidoptera</taxon>
        <taxon>Glossata</taxon>
        <taxon>Ditrysia</taxon>
        <taxon>Tineoidea</taxon>
        <taxon>Psychidae</taxon>
        <taxon>Oiketicinae</taxon>
        <taxon>Eumeta</taxon>
    </lineage>
</organism>